<dbReference type="InterPro" id="IPR007484">
    <property type="entry name" value="Peptidase_M28"/>
</dbReference>
<dbReference type="Pfam" id="PF04389">
    <property type="entry name" value="Peptidase_M28"/>
    <property type="match status" value="1"/>
</dbReference>
<proteinExistence type="predicted"/>
<dbReference type="InterPro" id="IPR046450">
    <property type="entry name" value="PA_dom_sf"/>
</dbReference>
<feature type="domain" description="PA" evidence="1">
    <location>
        <begin position="166"/>
        <end position="252"/>
    </location>
</feature>
<name>A0ABT2PKJ7_9BURK</name>
<feature type="domain" description="Peptidase M28" evidence="2">
    <location>
        <begin position="277"/>
        <end position="492"/>
    </location>
</feature>
<dbReference type="Proteomes" id="UP001525968">
    <property type="component" value="Unassembled WGS sequence"/>
</dbReference>
<dbReference type="SUPFAM" id="SSF53187">
    <property type="entry name" value="Zn-dependent exopeptidases"/>
    <property type="match status" value="1"/>
</dbReference>
<dbReference type="EMBL" id="JAODYH010000004">
    <property type="protein sequence ID" value="MCT9811000.1"/>
    <property type="molecule type" value="Genomic_DNA"/>
</dbReference>
<evidence type="ECO:0000259" key="2">
    <source>
        <dbReference type="Pfam" id="PF04389"/>
    </source>
</evidence>
<dbReference type="Pfam" id="PF02225">
    <property type="entry name" value="PA"/>
    <property type="match status" value="1"/>
</dbReference>
<dbReference type="Gene3D" id="3.40.630.10">
    <property type="entry name" value="Zn peptidases"/>
    <property type="match status" value="1"/>
</dbReference>
<evidence type="ECO:0000313" key="3">
    <source>
        <dbReference type="EMBL" id="MCT9811000.1"/>
    </source>
</evidence>
<dbReference type="InterPro" id="IPR045175">
    <property type="entry name" value="M28_fam"/>
</dbReference>
<dbReference type="SUPFAM" id="SSF52025">
    <property type="entry name" value="PA domain"/>
    <property type="match status" value="1"/>
</dbReference>
<dbReference type="RefSeq" id="WP_261500161.1">
    <property type="nucleotide sequence ID" value="NZ_JAODYH010000004.1"/>
</dbReference>
<evidence type="ECO:0000259" key="1">
    <source>
        <dbReference type="Pfam" id="PF02225"/>
    </source>
</evidence>
<accession>A0ABT2PKJ7</accession>
<organism evidence="3 4">
    <name type="scientific">Acidovorax bellezanensis</name>
    <dbReference type="NCBI Taxonomy" id="2976702"/>
    <lineage>
        <taxon>Bacteria</taxon>
        <taxon>Pseudomonadati</taxon>
        <taxon>Pseudomonadota</taxon>
        <taxon>Betaproteobacteria</taxon>
        <taxon>Burkholderiales</taxon>
        <taxon>Comamonadaceae</taxon>
        <taxon>Acidovorax</taxon>
    </lineage>
</organism>
<reference evidence="3 4" key="1">
    <citation type="submission" date="2022-09" db="EMBL/GenBank/DDBJ databases">
        <title>Draft genome of isolate Be4.</title>
        <authorList>
            <person name="Sanchez-Castro I."/>
            <person name="Martinez-Rodriguez P."/>
            <person name="Descostes M."/>
            <person name="Merroun M."/>
        </authorList>
    </citation>
    <scope>NUCLEOTIDE SEQUENCE [LARGE SCALE GENOMIC DNA]</scope>
    <source>
        <strain evidence="3 4">Be4</strain>
    </source>
</reference>
<keyword evidence="4" id="KW-1185">Reference proteome</keyword>
<dbReference type="Gene3D" id="3.50.30.30">
    <property type="match status" value="1"/>
</dbReference>
<gene>
    <name evidence="3" type="ORF">N0K08_10170</name>
</gene>
<dbReference type="InterPro" id="IPR003137">
    <property type="entry name" value="PA_domain"/>
</dbReference>
<sequence length="504" mass="52110">MAHIPSAIPSSSIPSSARTARWRCFFMAAAALQLSACGGGDEAAIQTAVGGAAPGLAVAANCDTQVNDTQEKLLACVTLPGVRAHQAALAEIAQANGGTRLAGSAGFDASVAYARQVLTDAGYRVSVQPFAFSASRTLGSILLEPGQAAAEPIAHQVVDYSGSGDVTAPVTRPSDPDGCAASDFAGFVRGHIALIRRGGCDLPDKLSHAVAAGASGVVIYSQDEGDLTATLTSEAPQDIPVVMVGKAVGEQLAQRTLTGVQLHLRTETERSLQTAYNVLAESTGGDPQHVTMLGAHLDSVRAGAGLNDNGSGAAAVLETARQMARVQPVNQLRFALWGAEEQGLLGSTYYVKKLDTAQRAKIALYLNFDMIGSPNHVFFVYGGDGSAGSQAISSPARSAGIVATLGDFYTRRQLPFKRLDSGSRSDHKPFADVGIAFGGIFTGAEGIKTAQEAQTWGGTAGQAYDPCYHRACDNMANNNDAALQTNAHAVASSALFFAMNRLPG</sequence>
<dbReference type="PANTHER" id="PTHR12147:SF26">
    <property type="entry name" value="PEPTIDASE M28 DOMAIN-CONTAINING PROTEIN"/>
    <property type="match status" value="1"/>
</dbReference>
<comment type="caution">
    <text evidence="3">The sequence shown here is derived from an EMBL/GenBank/DDBJ whole genome shotgun (WGS) entry which is preliminary data.</text>
</comment>
<protein>
    <submittedName>
        <fullName evidence="3">M28 family peptidase</fullName>
    </submittedName>
</protein>
<evidence type="ECO:0000313" key="4">
    <source>
        <dbReference type="Proteomes" id="UP001525968"/>
    </source>
</evidence>
<dbReference type="PANTHER" id="PTHR12147">
    <property type="entry name" value="METALLOPEPTIDASE M28 FAMILY MEMBER"/>
    <property type="match status" value="1"/>
</dbReference>